<keyword evidence="2" id="KW-0472">Membrane</keyword>
<reference evidence="4" key="1">
    <citation type="submission" date="2013-07" db="EMBL/GenBank/DDBJ databases">
        <title>Complete sequence of a native Burkholderia pseudomallei plasmid.</title>
        <authorList>
            <person name="Stone J.K."/>
            <person name="Bollig M.C."/>
            <person name="Gibbons H.S."/>
            <person name="Mayo M."/>
            <person name="Currie B.J."/>
            <person name="Keim P."/>
            <person name="Tuanyok A."/>
        </authorList>
    </citation>
    <scope>NUCLEOTIDE SEQUENCE</scope>
    <source>
        <strain evidence="4">MSHR1950</strain>
        <plasmid evidence="4">pBPSE01</plasmid>
    </source>
</reference>
<dbReference type="GO" id="GO:0006508">
    <property type="term" value="P:proteolysis"/>
    <property type="evidence" value="ECO:0007669"/>
    <property type="project" value="UniProtKB-KW"/>
</dbReference>
<dbReference type="AlphaFoldDB" id="A0A0C5B2G3"/>
<evidence type="ECO:0000256" key="1">
    <source>
        <dbReference type="SAM" id="MobiDB-lite"/>
    </source>
</evidence>
<keyword evidence="2" id="KW-0812">Transmembrane</keyword>
<keyword evidence="4" id="KW-0378">Hydrolase</keyword>
<keyword evidence="4" id="KW-0614">Plasmid</keyword>
<sequence>MVSGSPVRGDMESAGSVHRHRDDHDALPCRDGPGILDGSATRDQHGIAVPSQNAHSDCRVRGLPARAPPIVEELAFRHFLLSVLPFRANRIAASIAVVATALYFSHVHDYQYWTTDAEIFLVGVLLAIARIRSNGLLLPVALHAYAIAVALLLDLALRHLGR</sequence>
<evidence type="ECO:0000313" key="4">
    <source>
        <dbReference type="EMBL" id="AJL35000.1"/>
    </source>
</evidence>
<geneLocation type="plasmid" evidence="4">
    <name>pBPSE01</name>
</geneLocation>
<dbReference type="Pfam" id="PF02517">
    <property type="entry name" value="Rce1-like"/>
    <property type="match status" value="1"/>
</dbReference>
<dbReference type="GO" id="GO:0080120">
    <property type="term" value="P:CAAX-box protein maturation"/>
    <property type="evidence" value="ECO:0007669"/>
    <property type="project" value="UniProtKB-ARBA"/>
</dbReference>
<accession>A0A0C5B2G3</accession>
<protein>
    <submittedName>
        <fullName evidence="4">Putative Abi family membrane protease</fullName>
    </submittedName>
</protein>
<evidence type="ECO:0000256" key="2">
    <source>
        <dbReference type="SAM" id="Phobius"/>
    </source>
</evidence>
<keyword evidence="2" id="KW-1133">Transmembrane helix</keyword>
<gene>
    <name evidence="4" type="ORF">pBPS117</name>
</gene>
<keyword evidence="4" id="KW-0645">Protease</keyword>
<dbReference type="GO" id="GO:0004175">
    <property type="term" value="F:endopeptidase activity"/>
    <property type="evidence" value="ECO:0007669"/>
    <property type="project" value="UniProtKB-ARBA"/>
</dbReference>
<dbReference type="EMBL" id="KF418775">
    <property type="protein sequence ID" value="AJL35000.1"/>
    <property type="molecule type" value="Genomic_DNA"/>
</dbReference>
<dbReference type="RefSeq" id="WP_152988874.1">
    <property type="nucleotide sequence ID" value="NZ_KF418775.1"/>
</dbReference>
<name>A0A0C5B2G3_BURPE</name>
<feature type="region of interest" description="Disordered" evidence="1">
    <location>
        <begin position="1"/>
        <end position="35"/>
    </location>
</feature>
<evidence type="ECO:0000259" key="3">
    <source>
        <dbReference type="Pfam" id="PF02517"/>
    </source>
</evidence>
<organism evidence="4">
    <name type="scientific">Burkholderia pseudomallei</name>
    <name type="common">Pseudomonas pseudomallei</name>
    <dbReference type="NCBI Taxonomy" id="28450"/>
    <lineage>
        <taxon>Bacteria</taxon>
        <taxon>Pseudomonadati</taxon>
        <taxon>Pseudomonadota</taxon>
        <taxon>Betaproteobacteria</taxon>
        <taxon>Burkholderiales</taxon>
        <taxon>Burkholderiaceae</taxon>
        <taxon>Burkholderia</taxon>
        <taxon>pseudomallei group</taxon>
    </lineage>
</organism>
<feature type="domain" description="CAAX prenyl protease 2/Lysostaphin resistance protein A-like" evidence="3">
    <location>
        <begin position="68"/>
        <end position="145"/>
    </location>
</feature>
<proteinExistence type="predicted"/>
<feature type="transmembrane region" description="Helical" evidence="2">
    <location>
        <begin position="136"/>
        <end position="157"/>
    </location>
</feature>
<dbReference type="InterPro" id="IPR003675">
    <property type="entry name" value="Rce1/LyrA-like_dom"/>
</dbReference>